<dbReference type="InterPro" id="IPR013320">
    <property type="entry name" value="ConA-like_dom_sf"/>
</dbReference>
<feature type="transmembrane region" description="Helical" evidence="11">
    <location>
        <begin position="1220"/>
        <end position="1242"/>
    </location>
</feature>
<dbReference type="GO" id="GO:0140410">
    <property type="term" value="F:monoatomic cation:bicarbonate symporter activity"/>
    <property type="evidence" value="ECO:0007669"/>
    <property type="project" value="TreeGrafter"/>
</dbReference>
<dbReference type="AlphaFoldDB" id="A0A0L0BYM0"/>
<feature type="compositionally biased region" description="Basic and acidic residues" evidence="10">
    <location>
        <begin position="87"/>
        <end position="104"/>
    </location>
</feature>
<feature type="compositionally biased region" description="Polar residues" evidence="10">
    <location>
        <begin position="212"/>
        <end position="226"/>
    </location>
</feature>
<dbReference type="InterPro" id="IPR050799">
    <property type="entry name" value="ZIP_Transporter"/>
</dbReference>
<dbReference type="Pfam" id="PF02535">
    <property type="entry name" value="Zip"/>
    <property type="match status" value="1"/>
</dbReference>
<feature type="transmembrane region" description="Helical" evidence="11">
    <location>
        <begin position="718"/>
        <end position="743"/>
    </location>
</feature>
<keyword evidence="5 12" id="KW-0732">Signal</keyword>
<feature type="chain" id="PRO_5005535485" evidence="12">
    <location>
        <begin position="25"/>
        <end position="1254"/>
    </location>
</feature>
<gene>
    <name evidence="14" type="ORF">FF38_07755</name>
</gene>
<feature type="region of interest" description="Disordered" evidence="10">
    <location>
        <begin position="170"/>
        <end position="230"/>
    </location>
</feature>
<dbReference type="InterPro" id="IPR003689">
    <property type="entry name" value="ZIP"/>
</dbReference>
<feature type="transmembrane region" description="Helical" evidence="11">
    <location>
        <begin position="324"/>
        <end position="344"/>
    </location>
</feature>
<evidence type="ECO:0000256" key="6">
    <source>
        <dbReference type="ARBA" id="ARBA00022734"/>
    </source>
</evidence>
<feature type="transmembrane region" description="Helical" evidence="11">
    <location>
        <begin position="680"/>
        <end position="697"/>
    </location>
</feature>
<dbReference type="PANTHER" id="PTHR12191">
    <property type="entry name" value="SOLUTE CARRIER FAMILY 39"/>
    <property type="match status" value="1"/>
</dbReference>
<keyword evidence="7 11" id="KW-1133">Transmembrane helix</keyword>
<evidence type="ECO:0000256" key="1">
    <source>
        <dbReference type="ARBA" id="ARBA00004141"/>
    </source>
</evidence>
<dbReference type="Gene3D" id="2.60.120.200">
    <property type="match status" value="1"/>
</dbReference>
<dbReference type="FunFam" id="2.60.120.200:FF:000028">
    <property type="entry name" value="Blast:Protein ERGIC-53"/>
    <property type="match status" value="1"/>
</dbReference>
<feature type="region of interest" description="Disordered" evidence="10">
    <location>
        <begin position="490"/>
        <end position="522"/>
    </location>
</feature>
<feature type="non-terminal residue" evidence="14">
    <location>
        <position position="1"/>
    </location>
</feature>
<evidence type="ECO:0000256" key="12">
    <source>
        <dbReference type="SAM" id="SignalP"/>
    </source>
</evidence>
<feature type="domain" description="L-type lectin-like" evidence="13">
    <location>
        <begin position="772"/>
        <end position="996"/>
    </location>
</feature>
<dbReference type="GO" id="GO:0005385">
    <property type="term" value="F:zinc ion transmembrane transporter activity"/>
    <property type="evidence" value="ECO:0007669"/>
    <property type="project" value="TreeGrafter"/>
</dbReference>
<evidence type="ECO:0000256" key="5">
    <source>
        <dbReference type="ARBA" id="ARBA00022729"/>
    </source>
</evidence>
<feature type="transmembrane region" description="Helical" evidence="11">
    <location>
        <begin position="654"/>
        <end position="674"/>
    </location>
</feature>
<dbReference type="CDD" id="cd06902">
    <property type="entry name" value="lectin_ERGIC-53_ERGL"/>
    <property type="match status" value="1"/>
</dbReference>
<evidence type="ECO:0000313" key="15">
    <source>
        <dbReference type="Proteomes" id="UP000037069"/>
    </source>
</evidence>
<dbReference type="EMBL" id="JRES01001151">
    <property type="protein sequence ID" value="KNC25138.1"/>
    <property type="molecule type" value="Genomic_DNA"/>
</dbReference>
<evidence type="ECO:0000256" key="10">
    <source>
        <dbReference type="SAM" id="MobiDB-lite"/>
    </source>
</evidence>
<keyword evidence="6" id="KW-0430">Lectin</keyword>
<proteinExistence type="inferred from homology"/>
<dbReference type="GO" id="GO:0012505">
    <property type="term" value="C:endomembrane system"/>
    <property type="evidence" value="ECO:0007669"/>
    <property type="project" value="UniProtKB-ARBA"/>
</dbReference>
<comment type="similarity">
    <text evidence="3">Belongs to the ZIP transporter (TC 2.A.5) family.</text>
</comment>
<evidence type="ECO:0000256" key="8">
    <source>
        <dbReference type="ARBA" id="ARBA00023136"/>
    </source>
</evidence>
<evidence type="ECO:0000256" key="3">
    <source>
        <dbReference type="ARBA" id="ARBA00006939"/>
    </source>
</evidence>
<dbReference type="SUPFAM" id="SSF49899">
    <property type="entry name" value="Concanavalin A-like lectins/glucanases"/>
    <property type="match status" value="1"/>
</dbReference>
<dbReference type="Proteomes" id="UP000037069">
    <property type="component" value="Unassembled WGS sequence"/>
</dbReference>
<organism evidence="14 15">
    <name type="scientific">Lucilia cuprina</name>
    <name type="common">Green bottle fly</name>
    <name type="synonym">Australian sheep blowfly</name>
    <dbReference type="NCBI Taxonomy" id="7375"/>
    <lineage>
        <taxon>Eukaryota</taxon>
        <taxon>Metazoa</taxon>
        <taxon>Ecdysozoa</taxon>
        <taxon>Arthropoda</taxon>
        <taxon>Hexapoda</taxon>
        <taxon>Insecta</taxon>
        <taxon>Pterygota</taxon>
        <taxon>Neoptera</taxon>
        <taxon>Endopterygota</taxon>
        <taxon>Diptera</taxon>
        <taxon>Brachycera</taxon>
        <taxon>Muscomorpha</taxon>
        <taxon>Oestroidea</taxon>
        <taxon>Calliphoridae</taxon>
        <taxon>Luciliinae</taxon>
        <taxon>Lucilia</taxon>
    </lineage>
</organism>
<dbReference type="Pfam" id="PF03388">
    <property type="entry name" value="Lectin_leg-like"/>
    <property type="match status" value="1"/>
</dbReference>
<evidence type="ECO:0000256" key="7">
    <source>
        <dbReference type="ARBA" id="ARBA00022989"/>
    </source>
</evidence>
<comment type="caution">
    <text evidence="14">The sequence shown here is derived from an EMBL/GenBank/DDBJ whole genome shotgun (WGS) entry which is preliminary data.</text>
</comment>
<dbReference type="STRING" id="7375.A0A0L0BYM0"/>
<dbReference type="GO" id="GO:0005886">
    <property type="term" value="C:plasma membrane"/>
    <property type="evidence" value="ECO:0007669"/>
    <property type="project" value="TreeGrafter"/>
</dbReference>
<feature type="compositionally biased region" description="Basic residues" evidence="10">
    <location>
        <begin position="490"/>
        <end position="499"/>
    </location>
</feature>
<dbReference type="OrthoDB" id="10265193at2759"/>
<evidence type="ECO:0000256" key="9">
    <source>
        <dbReference type="ARBA" id="ARBA00023157"/>
    </source>
</evidence>
<keyword evidence="8 11" id="KW-0472">Membrane</keyword>
<feature type="compositionally biased region" description="Basic and acidic residues" evidence="10">
    <location>
        <begin position="177"/>
        <end position="192"/>
    </location>
</feature>
<evidence type="ECO:0000259" key="13">
    <source>
        <dbReference type="PROSITE" id="PS51328"/>
    </source>
</evidence>
<feature type="signal peptide" evidence="12">
    <location>
        <begin position="1"/>
        <end position="24"/>
    </location>
</feature>
<keyword evidence="4 11" id="KW-0812">Transmembrane</keyword>
<dbReference type="GO" id="GO:0030003">
    <property type="term" value="P:intracellular monoatomic cation homeostasis"/>
    <property type="evidence" value="ECO:0007669"/>
    <property type="project" value="TreeGrafter"/>
</dbReference>
<feature type="compositionally biased region" description="Polar residues" evidence="10">
    <location>
        <begin position="57"/>
        <end position="73"/>
    </location>
</feature>
<keyword evidence="9" id="KW-1015">Disulfide bond</keyword>
<dbReference type="GO" id="GO:0030246">
    <property type="term" value="F:carbohydrate binding"/>
    <property type="evidence" value="ECO:0007669"/>
    <property type="project" value="UniProtKB-KW"/>
</dbReference>
<evidence type="ECO:0000256" key="4">
    <source>
        <dbReference type="ARBA" id="ARBA00022692"/>
    </source>
</evidence>
<evidence type="ECO:0000256" key="2">
    <source>
        <dbReference type="ARBA" id="ARBA00004151"/>
    </source>
</evidence>
<feature type="transmembrane region" description="Helical" evidence="11">
    <location>
        <begin position="356"/>
        <end position="373"/>
    </location>
</feature>
<protein>
    <submittedName>
        <fullName evidence="14">Zinc transporter foi</fullName>
    </submittedName>
</protein>
<feature type="compositionally biased region" description="Low complexity" evidence="10">
    <location>
        <begin position="502"/>
        <end position="512"/>
    </location>
</feature>
<dbReference type="PANTHER" id="PTHR12191:SF37">
    <property type="entry name" value="ZINC TRANSPORTER FOI"/>
    <property type="match status" value="1"/>
</dbReference>
<evidence type="ECO:0000256" key="11">
    <source>
        <dbReference type="SAM" id="Phobius"/>
    </source>
</evidence>
<feature type="transmembrane region" description="Helical" evidence="11">
    <location>
        <begin position="288"/>
        <end position="312"/>
    </location>
</feature>
<dbReference type="GO" id="GO:0033116">
    <property type="term" value="C:endoplasmic reticulum-Golgi intermediate compartment membrane"/>
    <property type="evidence" value="ECO:0007669"/>
    <property type="project" value="UniProtKB-SubCell"/>
</dbReference>
<accession>A0A0L0BYM0</accession>
<reference evidence="14 15" key="1">
    <citation type="journal article" date="2015" name="Nat. Commun.">
        <title>Lucilia cuprina genome unlocks parasitic fly biology to underpin future interventions.</title>
        <authorList>
            <person name="Anstead C.A."/>
            <person name="Korhonen P.K."/>
            <person name="Young N.D."/>
            <person name="Hall R.S."/>
            <person name="Jex A.R."/>
            <person name="Murali S.C."/>
            <person name="Hughes D.S."/>
            <person name="Lee S.F."/>
            <person name="Perry T."/>
            <person name="Stroehlein A.J."/>
            <person name="Ansell B.R."/>
            <person name="Breugelmans B."/>
            <person name="Hofmann A."/>
            <person name="Qu J."/>
            <person name="Dugan S."/>
            <person name="Lee S.L."/>
            <person name="Chao H."/>
            <person name="Dinh H."/>
            <person name="Han Y."/>
            <person name="Doddapaneni H.V."/>
            <person name="Worley K.C."/>
            <person name="Muzny D.M."/>
            <person name="Ioannidis P."/>
            <person name="Waterhouse R.M."/>
            <person name="Zdobnov E.M."/>
            <person name="James P.J."/>
            <person name="Bagnall N.H."/>
            <person name="Kotze A.C."/>
            <person name="Gibbs R.A."/>
            <person name="Richards S."/>
            <person name="Batterham P."/>
            <person name="Gasser R.B."/>
        </authorList>
    </citation>
    <scope>NUCLEOTIDE SEQUENCE [LARGE SCALE GENOMIC DNA]</scope>
    <source>
        <strain evidence="14 15">LS</strain>
        <tissue evidence="14">Full body</tissue>
    </source>
</reference>
<comment type="subcellular location">
    <subcellularLocation>
        <location evidence="2">Endoplasmic reticulum-Golgi intermediate compartment membrane</location>
        <topology evidence="2">Single-pass type I membrane protein</topology>
    </subcellularLocation>
    <subcellularLocation>
        <location evidence="1">Membrane</location>
        <topology evidence="1">Multi-pass membrane protein</topology>
    </subcellularLocation>
</comment>
<dbReference type="InterPro" id="IPR005052">
    <property type="entry name" value="Lectin_leg"/>
</dbReference>
<keyword evidence="15" id="KW-1185">Reference proteome</keyword>
<sequence>ACIMARHIMAVCVVCLLCADHLPCQQHVETLFPAQNLNTEYTQLNAIVYNANDLSNSVSSKTPVTETTVAYATSSSDNRRRRRTKRHSSDQGHGHDNDSSHNRPEITEAFLKRIFNEFGSGNDTINVQDFQRMLNKLGLHQLLPQQLHKHDNNNNNDNETCIADSNLVHYIKPHNPPLHDHDPHNHNSDNNHQHHQHEHHHQQQHDSEEISKNCTNTNSEGCTHSNTSEHSENEHFDYALSQEDIINVCPVLLYKLSSANTGCITKELLREIDEHEMQHFQENNKDILWVWIYAFSSVLACSILGLVGVAIIPFMNSRFYKHIIQFLVALAVGTMIGDALLHLLPHSLAGQNERNMIFKGLTCMGGIIFFYITEHGLTMISEWRKSVAKKEANQPSRAKVMRDPDSSLNNSVAGDKVCKSKYSSYPYCYDDIAMDTKNDVWLHMPTKSCENVENNGRNGKVDTEGGENVTQSLLSTSQNNYAPLAERNHNVHNHNHHHNDHQQQQQQNTQQHQHGHCHAVPDNNTISTDLDGNIVGDCSGAINTVTGATNGKELPNDNTVTIILREHESSHHGHSHKHGHVHSPPESLSAVVWMIIMGDGLHNFTDGMAIGAAFAENMAGGFSTALAVFCHELPHELGDFAILMKAGMSVKSAVYYNLLTGVLSFIGMIFGIVFGQSHETAQWMFAAAAGLFIYIAMVDMMPEISAAHKSLQQFALQILGMASGVLLMLLIAVKMSATGLFLLRSFLLILPILVLNTNGQVNPVPSPVGVHRRFEYKYSFKPPYLAQKDGTVPFWEYGGNAIASSESVRVAPSLRSQKGAIWTKNPTTFDWWEVEIVFRVTGRGRIGADGLAFWYTTQKGDYNGPVFGSSDRWNGLGLFFDSFDNDNKHNNPYIMAVVNDGTKQFDHQNDGTTQLLSGCLRDFRNKPFPTRARIEYYNNVLTVLFHNGMTNNNDDYEMCLRADGVQLPKNGYFGLSAATGGLADDHDVFHFLTTSLHPPGQIPTETKVPQDNEKLSQEYKEYQDKLEKQKAEYKKDHPDDHKDDEEWEEFYESENQRELRQIWQGQSQIFEHIRELSRKMDEVIGRQENTLSLVSRGLSGQAAAVPPVAGQAAPAPVAGTITRPEVDILIANQNTLLATARELRTLIGDIHARADTILQNQQRAPSGQVQPVGGYDIQAVIAEMRDGMNQVKQGISHVGQKLGASPQAQGQTSCPTGNCVGVTMFLSVTAVQLLLVFLYTVFKSRSEAQAKKFY</sequence>
<dbReference type="PROSITE" id="PS51328">
    <property type="entry name" value="L_LECTIN_LIKE"/>
    <property type="match status" value="1"/>
</dbReference>
<name>A0A0L0BYM0_LUCCU</name>
<feature type="region of interest" description="Disordered" evidence="10">
    <location>
        <begin position="57"/>
        <end position="104"/>
    </location>
</feature>
<feature type="compositionally biased region" description="Basic and acidic residues" evidence="10">
    <location>
        <begin position="201"/>
        <end position="211"/>
    </location>
</feature>
<evidence type="ECO:0000313" key="14">
    <source>
        <dbReference type="EMBL" id="KNC25138.1"/>
    </source>
</evidence>
<dbReference type="GO" id="GO:0071578">
    <property type="term" value="P:zinc ion import across plasma membrane"/>
    <property type="evidence" value="ECO:0007669"/>
    <property type="project" value="TreeGrafter"/>
</dbReference>